<gene>
    <name evidence="5" type="ORF">COV08_00710</name>
</gene>
<dbReference type="GO" id="GO:0006310">
    <property type="term" value="P:DNA recombination"/>
    <property type="evidence" value="ECO:0007669"/>
    <property type="project" value="UniProtKB-KW"/>
</dbReference>
<evidence type="ECO:0000313" key="5">
    <source>
        <dbReference type="EMBL" id="PIR46273.1"/>
    </source>
</evidence>
<dbReference type="GO" id="GO:0043590">
    <property type="term" value="C:bacterial nucleoid"/>
    <property type="evidence" value="ECO:0007669"/>
    <property type="project" value="TreeGrafter"/>
</dbReference>
<dbReference type="GO" id="GO:0006302">
    <property type="term" value="P:double-strand break repair"/>
    <property type="evidence" value="ECO:0007669"/>
    <property type="project" value="TreeGrafter"/>
</dbReference>
<dbReference type="PANTHER" id="PTHR33991">
    <property type="entry name" value="DNA REPAIR PROTEIN RECO"/>
    <property type="match status" value="1"/>
</dbReference>
<accession>A0A2H0RIF3</accession>
<dbReference type="Pfam" id="PF11967">
    <property type="entry name" value="RecO_N"/>
    <property type="match status" value="1"/>
</dbReference>
<organism evidence="5 6">
    <name type="scientific">Candidatus Vogelbacteria bacterium CG10_big_fil_rev_8_21_14_0_10_49_38</name>
    <dbReference type="NCBI Taxonomy" id="1975043"/>
    <lineage>
        <taxon>Bacteria</taxon>
        <taxon>Candidatus Vogeliibacteriota</taxon>
    </lineage>
</organism>
<dbReference type="EMBL" id="PCYK01000004">
    <property type="protein sequence ID" value="PIR46273.1"/>
    <property type="molecule type" value="Genomic_DNA"/>
</dbReference>
<name>A0A2H0RIF3_9BACT</name>
<keyword evidence="3" id="KW-0234">DNA repair</keyword>
<reference evidence="5 6" key="1">
    <citation type="submission" date="2017-09" db="EMBL/GenBank/DDBJ databases">
        <title>Depth-based differentiation of microbial function through sediment-hosted aquifers and enrichment of novel symbionts in the deep terrestrial subsurface.</title>
        <authorList>
            <person name="Probst A.J."/>
            <person name="Ladd B."/>
            <person name="Jarett J.K."/>
            <person name="Geller-Mcgrath D.E."/>
            <person name="Sieber C.M."/>
            <person name="Emerson J.B."/>
            <person name="Anantharaman K."/>
            <person name="Thomas B.C."/>
            <person name="Malmstrom R."/>
            <person name="Stieglmeier M."/>
            <person name="Klingl A."/>
            <person name="Woyke T."/>
            <person name="Ryan C.M."/>
            <person name="Banfield J.F."/>
        </authorList>
    </citation>
    <scope>NUCLEOTIDE SEQUENCE [LARGE SCALE GENOMIC DNA]</scope>
    <source>
        <strain evidence="5">CG10_big_fil_rev_8_21_14_0_10_49_38</strain>
    </source>
</reference>
<evidence type="ECO:0000313" key="6">
    <source>
        <dbReference type="Proteomes" id="UP000230431"/>
    </source>
</evidence>
<dbReference type="InterPro" id="IPR022572">
    <property type="entry name" value="DNA_rep/recomb_RecO_N"/>
</dbReference>
<comment type="caution">
    <text evidence="5">The sequence shown here is derived from an EMBL/GenBank/DDBJ whole genome shotgun (WGS) entry which is preliminary data.</text>
</comment>
<feature type="domain" description="DNA replication/recombination mediator RecO N-terminal" evidence="4">
    <location>
        <begin position="5"/>
        <end position="65"/>
    </location>
</feature>
<protein>
    <recommendedName>
        <fullName evidence="4">DNA replication/recombination mediator RecO N-terminal domain-containing protein</fullName>
    </recommendedName>
</protein>
<keyword evidence="1" id="KW-0227">DNA damage</keyword>
<dbReference type="Proteomes" id="UP000230431">
    <property type="component" value="Unassembled WGS sequence"/>
</dbReference>
<dbReference type="PANTHER" id="PTHR33991:SF1">
    <property type="entry name" value="DNA REPAIR PROTEIN RECO"/>
    <property type="match status" value="1"/>
</dbReference>
<sequence>MAYRHYETRGLVLGWRNFGEANRFYQILTPDFGLVRVAAQGVRQEKSKFRYQLNGFLIELVLIRGREYWRLVGAKTIGATANRAQINFNRRMGLVLSRLLQGEEAGHRIFDDLCLAWDWLGPGRGSLAVAEIFCLVRLLSELGYLAASDRTALILATPDFNRALVDKIEADRSNLISIINDSLAASGL</sequence>
<dbReference type="AlphaFoldDB" id="A0A2H0RIF3"/>
<dbReference type="SUPFAM" id="SSF50249">
    <property type="entry name" value="Nucleic acid-binding proteins"/>
    <property type="match status" value="1"/>
</dbReference>
<keyword evidence="2" id="KW-0233">DNA recombination</keyword>
<proteinExistence type="predicted"/>
<evidence type="ECO:0000259" key="4">
    <source>
        <dbReference type="Pfam" id="PF11967"/>
    </source>
</evidence>
<evidence type="ECO:0000256" key="3">
    <source>
        <dbReference type="ARBA" id="ARBA00023204"/>
    </source>
</evidence>
<dbReference type="Gene3D" id="2.40.50.140">
    <property type="entry name" value="Nucleic acid-binding proteins"/>
    <property type="match status" value="1"/>
</dbReference>
<dbReference type="InterPro" id="IPR003717">
    <property type="entry name" value="RecO"/>
</dbReference>
<dbReference type="InterPro" id="IPR012340">
    <property type="entry name" value="NA-bd_OB-fold"/>
</dbReference>
<evidence type="ECO:0000256" key="1">
    <source>
        <dbReference type="ARBA" id="ARBA00022763"/>
    </source>
</evidence>
<evidence type="ECO:0000256" key="2">
    <source>
        <dbReference type="ARBA" id="ARBA00023172"/>
    </source>
</evidence>